<keyword evidence="6 9" id="KW-1015">Disulfide bond</keyword>
<dbReference type="InterPro" id="IPR006026">
    <property type="entry name" value="Peptidase_Metallo"/>
</dbReference>
<dbReference type="SUPFAM" id="SSF82895">
    <property type="entry name" value="TSP-1 type 1 repeat"/>
    <property type="match status" value="1"/>
</dbReference>
<feature type="region of interest" description="Disordered" evidence="11">
    <location>
        <begin position="340"/>
        <end position="370"/>
    </location>
</feature>
<evidence type="ECO:0000256" key="9">
    <source>
        <dbReference type="PROSITE-ProRule" id="PRU01211"/>
    </source>
</evidence>
<keyword evidence="5 9" id="KW-0482">Metalloprotease</keyword>
<dbReference type="PROSITE" id="PS51864">
    <property type="entry name" value="ASTACIN"/>
    <property type="match status" value="1"/>
</dbReference>
<keyword evidence="2 9" id="KW-0479">Metal-binding</keyword>
<feature type="chain" id="PRO_5033092009" description="Metalloendopeptidase" evidence="10">
    <location>
        <begin position="19"/>
        <end position="829"/>
    </location>
</feature>
<name>A0A815BSW4_ADIRI</name>
<proteinExistence type="predicted"/>
<dbReference type="SMART" id="SM00042">
    <property type="entry name" value="CUB"/>
    <property type="match status" value="1"/>
</dbReference>
<dbReference type="PROSITE" id="PS50092">
    <property type="entry name" value="TSP1"/>
    <property type="match status" value="1"/>
</dbReference>
<dbReference type="EC" id="3.4.24.-" evidence="10"/>
<dbReference type="InterPro" id="IPR000859">
    <property type="entry name" value="CUB_dom"/>
</dbReference>
<evidence type="ECO:0000256" key="4">
    <source>
        <dbReference type="ARBA" id="ARBA00022833"/>
    </source>
</evidence>
<keyword evidence="10" id="KW-0732">Signal</keyword>
<dbReference type="Pfam" id="PF01400">
    <property type="entry name" value="Astacin"/>
    <property type="match status" value="1"/>
</dbReference>
<evidence type="ECO:0000313" key="15">
    <source>
        <dbReference type="EMBL" id="CAF1273680.1"/>
    </source>
</evidence>
<comment type="caution">
    <text evidence="8">Lacks conserved residue(s) required for the propagation of feature annotation.</text>
</comment>
<sequence>MNLFQSLIFLVFLFAVHGEIHNNAKKNEDNGISSHHILENGRIILKPVPSATPADQAKESELQEDDAIKKDLPYVQYGDILVPKDEIEPSSSKRVKRKVIAETNRFGYSNRWPRGVVPYTFLSNIDYRVQQNVLRAIQHWHQRTCIRFEPYDSQRHWDISAQITFDDRGSGCATYVGYRATTSNTPTSYAVYLPLNCPLGSAIHELGHVIGFYHEMARTDRDQAIVLDFNQMSTTDAIQYNIMPNPMPGYYGQPYDLGSIMHYSPTDVMYARDSRRTFLMGQRVSLSFLDIKLANLAYHCSDSCNSPPVCYNEGYVDNSCQCVCPDGIFGQQCDRLTGYSSDRSLPPPDVETSTATVVEKTESTSSSTSTTTKAPKIIGLHWLAWSEWSNCSQSCGSGVRVRTRLCSNTTIHGSTNPCISLGGDSFQIESCQNADCHQADVLLSCTFDLKDEKCSAKLADSGQIQKGKLADQTRPINDHTRGDGKYFLLITNTNQSKSGQPLELGPFSRSDKNNCLQFWYSIYGPVVGKLIIVKNNTRNVTVTFDGKDHNKNWVSIEQTISTDEDYKLVFEYESYSSESSHIAIDDISIIEGVCPSNQTSNSQRRKRRQSNARSGCSRVINLNDQNSEISLTSPNYPNLYPPNSKCYYYIVAPSSKHVTLQLTDFNLPTQSYNDCDDSIEVRYYHLGQPGPVYCGTGANTNNLRFVSENNYIMLVFQSDGYYGGRGFRAQATLSKKYSGFFLQEDHKSQKKITLSTIQVSLIDQIHPAEDFSTTNNNILGQILNKTKISPCCSLILTQKHTGYIRAINLDSRTSICNDGITTSSTMTLK</sequence>
<evidence type="ECO:0000259" key="13">
    <source>
        <dbReference type="PROSITE" id="PS50060"/>
    </source>
</evidence>
<evidence type="ECO:0000256" key="7">
    <source>
        <dbReference type="ARBA" id="ARBA00023180"/>
    </source>
</evidence>
<keyword evidence="3 9" id="KW-0378">Hydrolase</keyword>
<evidence type="ECO:0000256" key="2">
    <source>
        <dbReference type="ARBA" id="ARBA00022723"/>
    </source>
</evidence>
<feature type="compositionally biased region" description="Low complexity" evidence="11">
    <location>
        <begin position="352"/>
        <end position="370"/>
    </location>
</feature>
<comment type="caution">
    <text evidence="15">The sequence shown here is derived from an EMBL/GenBank/DDBJ whole genome shotgun (WGS) entry which is preliminary data.</text>
</comment>
<dbReference type="SUPFAM" id="SSF49899">
    <property type="entry name" value="Concanavalin A-like lectins/glucanases"/>
    <property type="match status" value="1"/>
</dbReference>
<dbReference type="AlphaFoldDB" id="A0A815BSW4"/>
<feature type="domain" description="Peptidase M12A" evidence="14">
    <location>
        <begin position="98"/>
        <end position="301"/>
    </location>
</feature>
<feature type="active site" evidence="9">
    <location>
        <position position="205"/>
    </location>
</feature>
<dbReference type="InterPro" id="IPR001506">
    <property type="entry name" value="Peptidase_M12A"/>
</dbReference>
<dbReference type="Proteomes" id="UP000663852">
    <property type="component" value="Unassembled WGS sequence"/>
</dbReference>
<dbReference type="Pfam" id="PF00629">
    <property type="entry name" value="MAM"/>
    <property type="match status" value="1"/>
</dbReference>
<dbReference type="PANTHER" id="PTHR10127:SF802">
    <property type="entry name" value="ZINC METALLOPROTEINASE NAS-10"/>
    <property type="match status" value="1"/>
</dbReference>
<feature type="domain" description="CUB" evidence="12">
    <location>
        <begin position="616"/>
        <end position="734"/>
    </location>
</feature>
<dbReference type="InterPro" id="IPR024079">
    <property type="entry name" value="MetalloPept_cat_dom_sf"/>
</dbReference>
<dbReference type="GO" id="GO:0016020">
    <property type="term" value="C:membrane"/>
    <property type="evidence" value="ECO:0007669"/>
    <property type="project" value="InterPro"/>
</dbReference>
<evidence type="ECO:0000256" key="6">
    <source>
        <dbReference type="ARBA" id="ARBA00023157"/>
    </source>
</evidence>
<dbReference type="PANTHER" id="PTHR10127">
    <property type="entry name" value="DISCOIDIN, CUB, EGF, LAMININ , AND ZINC METALLOPROTEASE DOMAIN CONTAINING"/>
    <property type="match status" value="1"/>
</dbReference>
<dbReference type="SUPFAM" id="SSF49854">
    <property type="entry name" value="Spermadhesin, CUB domain"/>
    <property type="match status" value="1"/>
</dbReference>
<dbReference type="SMART" id="SM00235">
    <property type="entry name" value="ZnMc"/>
    <property type="match status" value="1"/>
</dbReference>
<evidence type="ECO:0000256" key="11">
    <source>
        <dbReference type="SAM" id="MobiDB-lite"/>
    </source>
</evidence>
<dbReference type="SUPFAM" id="SSF55486">
    <property type="entry name" value="Metalloproteases ('zincins'), catalytic domain"/>
    <property type="match status" value="1"/>
</dbReference>
<accession>A0A815BSW4</accession>
<dbReference type="CDD" id="cd04280">
    <property type="entry name" value="ZnMc_astacin_like"/>
    <property type="match status" value="1"/>
</dbReference>
<feature type="binding site" evidence="9">
    <location>
        <position position="204"/>
    </location>
    <ligand>
        <name>Zn(2+)</name>
        <dbReference type="ChEBI" id="CHEBI:29105"/>
        <note>catalytic</note>
    </ligand>
</feature>
<dbReference type="Gene3D" id="2.60.120.200">
    <property type="match status" value="1"/>
</dbReference>
<gene>
    <name evidence="15" type="ORF">EDS130_LOCUS29165</name>
</gene>
<dbReference type="PROSITE" id="PS01180">
    <property type="entry name" value="CUB"/>
    <property type="match status" value="1"/>
</dbReference>
<keyword evidence="7" id="KW-0325">Glycoprotein</keyword>
<dbReference type="InterPro" id="IPR000742">
    <property type="entry name" value="EGF"/>
</dbReference>
<evidence type="ECO:0000256" key="1">
    <source>
        <dbReference type="ARBA" id="ARBA00022670"/>
    </source>
</evidence>
<evidence type="ECO:0000256" key="10">
    <source>
        <dbReference type="RuleBase" id="RU361183"/>
    </source>
</evidence>
<dbReference type="EMBL" id="CAJNOJ010000195">
    <property type="protein sequence ID" value="CAF1273680.1"/>
    <property type="molecule type" value="Genomic_DNA"/>
</dbReference>
<evidence type="ECO:0000259" key="12">
    <source>
        <dbReference type="PROSITE" id="PS01180"/>
    </source>
</evidence>
<dbReference type="Pfam" id="PF00090">
    <property type="entry name" value="TSP_1"/>
    <property type="match status" value="1"/>
</dbReference>
<dbReference type="SMART" id="SM00137">
    <property type="entry name" value="MAM"/>
    <property type="match status" value="1"/>
</dbReference>
<keyword evidence="1 9" id="KW-0645">Protease</keyword>
<dbReference type="PROSITE" id="PS00740">
    <property type="entry name" value="MAM_1"/>
    <property type="match status" value="1"/>
</dbReference>
<dbReference type="PROSITE" id="PS50060">
    <property type="entry name" value="MAM_2"/>
    <property type="match status" value="1"/>
</dbReference>
<dbReference type="Pfam" id="PF00431">
    <property type="entry name" value="CUB"/>
    <property type="match status" value="1"/>
</dbReference>
<dbReference type="GO" id="GO:0004222">
    <property type="term" value="F:metalloendopeptidase activity"/>
    <property type="evidence" value="ECO:0007669"/>
    <property type="project" value="UniProtKB-UniRule"/>
</dbReference>
<evidence type="ECO:0000313" key="16">
    <source>
        <dbReference type="Proteomes" id="UP000663852"/>
    </source>
</evidence>
<dbReference type="PROSITE" id="PS00022">
    <property type="entry name" value="EGF_1"/>
    <property type="match status" value="1"/>
</dbReference>
<dbReference type="InterPro" id="IPR035914">
    <property type="entry name" value="Sperma_CUB_dom_sf"/>
</dbReference>
<dbReference type="InterPro" id="IPR036383">
    <property type="entry name" value="TSP1_rpt_sf"/>
</dbReference>
<dbReference type="Gene3D" id="3.40.390.10">
    <property type="entry name" value="Collagenase (Catalytic Domain)"/>
    <property type="match status" value="1"/>
</dbReference>
<dbReference type="Gene3D" id="2.60.120.290">
    <property type="entry name" value="Spermadhesin, CUB domain"/>
    <property type="match status" value="1"/>
</dbReference>
<evidence type="ECO:0000256" key="3">
    <source>
        <dbReference type="ARBA" id="ARBA00022801"/>
    </source>
</evidence>
<dbReference type="InterPro" id="IPR000998">
    <property type="entry name" value="MAM_dom"/>
</dbReference>
<evidence type="ECO:0000259" key="14">
    <source>
        <dbReference type="PROSITE" id="PS51864"/>
    </source>
</evidence>
<dbReference type="OrthoDB" id="291007at2759"/>
<feature type="disulfide bond" evidence="9">
    <location>
        <begin position="145"/>
        <end position="300"/>
    </location>
</feature>
<feature type="signal peptide" evidence="10">
    <location>
        <begin position="1"/>
        <end position="18"/>
    </location>
</feature>
<dbReference type="PRINTS" id="PR00480">
    <property type="entry name" value="ASTACIN"/>
</dbReference>
<reference evidence="15" key="1">
    <citation type="submission" date="2021-02" db="EMBL/GenBank/DDBJ databases">
        <authorList>
            <person name="Nowell W R."/>
        </authorList>
    </citation>
    <scope>NUCLEOTIDE SEQUENCE</scope>
</reference>
<feature type="binding site" evidence="9">
    <location>
        <position position="208"/>
    </location>
    <ligand>
        <name>Zn(2+)</name>
        <dbReference type="ChEBI" id="CHEBI:29105"/>
        <note>catalytic</note>
    </ligand>
</feature>
<organism evidence="15 16">
    <name type="scientific">Adineta ricciae</name>
    <name type="common">Rotifer</name>
    <dbReference type="NCBI Taxonomy" id="249248"/>
    <lineage>
        <taxon>Eukaryota</taxon>
        <taxon>Metazoa</taxon>
        <taxon>Spiralia</taxon>
        <taxon>Gnathifera</taxon>
        <taxon>Rotifera</taxon>
        <taxon>Eurotatoria</taxon>
        <taxon>Bdelloidea</taxon>
        <taxon>Adinetida</taxon>
        <taxon>Adinetidae</taxon>
        <taxon>Adineta</taxon>
    </lineage>
</organism>
<dbReference type="Gene3D" id="2.20.100.10">
    <property type="entry name" value="Thrombospondin type-1 (TSP1) repeat"/>
    <property type="match status" value="1"/>
</dbReference>
<protein>
    <recommendedName>
        <fullName evidence="10">Metalloendopeptidase</fullName>
        <ecNumber evidence="10">3.4.24.-</ecNumber>
    </recommendedName>
</protein>
<dbReference type="GO" id="GO:0008270">
    <property type="term" value="F:zinc ion binding"/>
    <property type="evidence" value="ECO:0007669"/>
    <property type="project" value="UniProtKB-UniRule"/>
</dbReference>
<comment type="cofactor">
    <cofactor evidence="9 10">
        <name>Zn(2+)</name>
        <dbReference type="ChEBI" id="CHEBI:29105"/>
    </cofactor>
    <text evidence="9 10">Binds 1 zinc ion per subunit.</text>
</comment>
<evidence type="ECO:0000256" key="5">
    <source>
        <dbReference type="ARBA" id="ARBA00023049"/>
    </source>
</evidence>
<feature type="binding site" evidence="9">
    <location>
        <position position="214"/>
    </location>
    <ligand>
        <name>Zn(2+)</name>
        <dbReference type="ChEBI" id="CHEBI:29105"/>
        <note>catalytic</note>
    </ligand>
</feature>
<dbReference type="InterPro" id="IPR000884">
    <property type="entry name" value="TSP1_rpt"/>
</dbReference>
<keyword evidence="4 9" id="KW-0862">Zinc</keyword>
<dbReference type="InterPro" id="IPR013320">
    <property type="entry name" value="ConA-like_dom_sf"/>
</dbReference>
<dbReference type="InterPro" id="IPR034035">
    <property type="entry name" value="Astacin-like_dom"/>
</dbReference>
<feature type="domain" description="MAM" evidence="13">
    <location>
        <begin position="443"/>
        <end position="596"/>
    </location>
</feature>
<dbReference type="CDD" id="cd00041">
    <property type="entry name" value="CUB"/>
    <property type="match status" value="1"/>
</dbReference>
<dbReference type="SMART" id="SM00209">
    <property type="entry name" value="TSP1"/>
    <property type="match status" value="1"/>
</dbReference>
<dbReference type="GO" id="GO:0006508">
    <property type="term" value="P:proteolysis"/>
    <property type="evidence" value="ECO:0007669"/>
    <property type="project" value="UniProtKB-KW"/>
</dbReference>
<evidence type="ECO:0000256" key="8">
    <source>
        <dbReference type="PROSITE-ProRule" id="PRU00059"/>
    </source>
</evidence>